<evidence type="ECO:0000313" key="2">
    <source>
        <dbReference type="Proteomes" id="UP000255082"/>
    </source>
</evidence>
<proteinExistence type="predicted"/>
<name>A0A378X2E1_9NOCA</name>
<sequence>MSMKVDPDALRAWAKFLDGLSGEIGKLVDGVTAPVDGTDPFPGVDLAATVFAARDQVKGGLTFFAARPQEMAEIAKGVGDKYEVTDDDFATKLREMGGLK</sequence>
<evidence type="ECO:0008006" key="3">
    <source>
        <dbReference type="Google" id="ProtNLM"/>
    </source>
</evidence>
<evidence type="ECO:0000313" key="1">
    <source>
        <dbReference type="EMBL" id="SUA47187.1"/>
    </source>
</evidence>
<dbReference type="EMBL" id="UGRU01000001">
    <property type="protein sequence ID" value="SUA47187.1"/>
    <property type="molecule type" value="Genomic_DNA"/>
</dbReference>
<dbReference type="Proteomes" id="UP000255082">
    <property type="component" value="Unassembled WGS sequence"/>
</dbReference>
<protein>
    <recommendedName>
        <fullName evidence="3">Excreted virulence factor EspC, type VII ESX diderm</fullName>
    </recommendedName>
</protein>
<reference evidence="1 2" key="1">
    <citation type="submission" date="2018-06" db="EMBL/GenBank/DDBJ databases">
        <authorList>
            <consortium name="Pathogen Informatics"/>
            <person name="Doyle S."/>
        </authorList>
    </citation>
    <scope>NUCLEOTIDE SEQUENCE [LARGE SCALE GENOMIC DNA]</scope>
    <source>
        <strain evidence="1 2">NCTC13184</strain>
    </source>
</reference>
<organism evidence="1 2">
    <name type="scientific">Nocardia africana</name>
    <dbReference type="NCBI Taxonomy" id="134964"/>
    <lineage>
        <taxon>Bacteria</taxon>
        <taxon>Bacillati</taxon>
        <taxon>Actinomycetota</taxon>
        <taxon>Actinomycetes</taxon>
        <taxon>Mycobacteriales</taxon>
        <taxon>Nocardiaceae</taxon>
        <taxon>Nocardia</taxon>
    </lineage>
</organism>
<dbReference type="AlphaFoldDB" id="A0A378X2E1"/>
<accession>A0A378X2E1</accession>
<gene>
    <name evidence="1" type="ORF">NCTC13184_05727</name>
</gene>
<dbReference type="OrthoDB" id="4558793at2"/>
<dbReference type="RefSeq" id="WP_062962827.1">
    <property type="nucleotide sequence ID" value="NZ_JAJFOE010000001.1"/>
</dbReference>